<comment type="caution">
    <text evidence="1">The sequence shown here is derived from an EMBL/GenBank/DDBJ whole genome shotgun (WGS) entry which is preliminary data.</text>
</comment>
<evidence type="ECO:0000313" key="2">
    <source>
        <dbReference type="Proteomes" id="UP001055811"/>
    </source>
</evidence>
<dbReference type="Proteomes" id="UP001055811">
    <property type="component" value="Linkage Group LG03"/>
</dbReference>
<organism evidence="1 2">
    <name type="scientific">Cichorium intybus</name>
    <name type="common">Chicory</name>
    <dbReference type="NCBI Taxonomy" id="13427"/>
    <lineage>
        <taxon>Eukaryota</taxon>
        <taxon>Viridiplantae</taxon>
        <taxon>Streptophyta</taxon>
        <taxon>Embryophyta</taxon>
        <taxon>Tracheophyta</taxon>
        <taxon>Spermatophyta</taxon>
        <taxon>Magnoliopsida</taxon>
        <taxon>eudicotyledons</taxon>
        <taxon>Gunneridae</taxon>
        <taxon>Pentapetalae</taxon>
        <taxon>asterids</taxon>
        <taxon>campanulids</taxon>
        <taxon>Asterales</taxon>
        <taxon>Asteraceae</taxon>
        <taxon>Cichorioideae</taxon>
        <taxon>Cichorieae</taxon>
        <taxon>Cichoriinae</taxon>
        <taxon>Cichorium</taxon>
    </lineage>
</organism>
<name>A0ACB9F2W2_CICIN</name>
<dbReference type="EMBL" id="CM042011">
    <property type="protein sequence ID" value="KAI3765286.1"/>
    <property type="molecule type" value="Genomic_DNA"/>
</dbReference>
<gene>
    <name evidence="1" type="ORF">L2E82_15316</name>
</gene>
<keyword evidence="2" id="KW-1185">Reference proteome</keyword>
<reference evidence="2" key="1">
    <citation type="journal article" date="2022" name="Mol. Ecol. Resour.">
        <title>The genomes of chicory, endive, great burdock and yacon provide insights into Asteraceae palaeo-polyploidization history and plant inulin production.</title>
        <authorList>
            <person name="Fan W."/>
            <person name="Wang S."/>
            <person name="Wang H."/>
            <person name="Wang A."/>
            <person name="Jiang F."/>
            <person name="Liu H."/>
            <person name="Zhao H."/>
            <person name="Xu D."/>
            <person name="Zhang Y."/>
        </authorList>
    </citation>
    <scope>NUCLEOTIDE SEQUENCE [LARGE SCALE GENOMIC DNA]</scope>
    <source>
        <strain evidence="2">cv. Punajuju</strain>
    </source>
</reference>
<accession>A0ACB9F2W2</accession>
<reference evidence="1 2" key="2">
    <citation type="journal article" date="2022" name="Mol. Ecol. Resour.">
        <title>The genomes of chicory, endive, great burdock and yacon provide insights into Asteraceae paleo-polyploidization history and plant inulin production.</title>
        <authorList>
            <person name="Fan W."/>
            <person name="Wang S."/>
            <person name="Wang H."/>
            <person name="Wang A."/>
            <person name="Jiang F."/>
            <person name="Liu H."/>
            <person name="Zhao H."/>
            <person name="Xu D."/>
            <person name="Zhang Y."/>
        </authorList>
    </citation>
    <scope>NUCLEOTIDE SEQUENCE [LARGE SCALE GENOMIC DNA]</scope>
    <source>
        <strain evidence="2">cv. Punajuju</strain>
        <tissue evidence="1">Leaves</tissue>
    </source>
</reference>
<protein>
    <submittedName>
        <fullName evidence="1">Uncharacterized protein</fullName>
    </submittedName>
</protein>
<proteinExistence type="predicted"/>
<evidence type="ECO:0000313" key="1">
    <source>
        <dbReference type="EMBL" id="KAI3765286.1"/>
    </source>
</evidence>
<sequence length="96" mass="10973">MKQSDYPSKRLIIVGSITRNTNTLAGNVPPKANLGDMRGLASEYSKRYPRVLFVGGGDSKDMFALLHLHQLLSLSLYFRHNNRKTERRKICDFLSF</sequence>